<protein>
    <submittedName>
        <fullName evidence="1">ABC transporter permease</fullName>
    </submittedName>
</protein>
<reference evidence="1" key="1">
    <citation type="submission" date="2024-12" db="EMBL/GenBank/DDBJ databases">
        <authorList>
            <person name="Wu N."/>
        </authorList>
    </citation>
    <scope>NUCLEOTIDE SEQUENCE</scope>
    <source>
        <strain evidence="1">P15</strain>
    </source>
</reference>
<organism evidence="1 2">
    <name type="scientific">Paenibacillus mesotrionivorans</name>
    <dbReference type="NCBI Taxonomy" id="3160968"/>
    <lineage>
        <taxon>Bacteria</taxon>
        <taxon>Bacillati</taxon>
        <taxon>Bacillota</taxon>
        <taxon>Bacilli</taxon>
        <taxon>Bacillales</taxon>
        <taxon>Paenibacillaceae</taxon>
        <taxon>Paenibacillus</taxon>
    </lineage>
</organism>
<comment type="caution">
    <text evidence="1">The sequence shown here is derived from an EMBL/GenBank/DDBJ whole genome shotgun (WGS) entry which is preliminary data.</text>
</comment>
<evidence type="ECO:0000313" key="1">
    <source>
        <dbReference type="EMBL" id="MFM9331350.1"/>
    </source>
</evidence>
<keyword evidence="2" id="KW-1185">Reference proteome</keyword>
<dbReference type="EMBL" id="JBJURJ010000018">
    <property type="protein sequence ID" value="MFM9331350.1"/>
    <property type="molecule type" value="Genomic_DNA"/>
</dbReference>
<name>A0ACC7P3Q2_9BACL</name>
<dbReference type="Proteomes" id="UP001631969">
    <property type="component" value="Unassembled WGS sequence"/>
</dbReference>
<sequence length="261" mass="29678">MKLYGKYIVMLLKSQMEYRTSFLLLSVGQFFVPFFIFAGMYFLFQQFGQIGGWTFYETALCFAVIHMAFSISECFARGFDNFSSLVVSGDFDRILLRPRTTVLQVLGSRFEFSRIGRLVQSLAVLLWAVWMLPVEWTWFKGGVLVLMVASGVSIFAGIFVLAATLCFWTIQGLEIANIFTDGGRELAQYPINIYQKWAARFFTFIIPFGCSNYLPLLYILGRTDAGHPVLYALAPLAGFLFLLPCLLVWRFGVRHYCSTGS</sequence>
<evidence type="ECO:0000313" key="2">
    <source>
        <dbReference type="Proteomes" id="UP001631969"/>
    </source>
</evidence>
<accession>A0ACC7P3Q2</accession>
<proteinExistence type="predicted"/>
<gene>
    <name evidence="1" type="ORF">ACI1P1_23940</name>
</gene>